<feature type="transmembrane region" description="Helical" evidence="8">
    <location>
        <begin position="172"/>
        <end position="194"/>
    </location>
</feature>
<dbReference type="Pfam" id="PF07690">
    <property type="entry name" value="MFS_1"/>
    <property type="match status" value="1"/>
</dbReference>
<evidence type="ECO:0008006" key="10">
    <source>
        <dbReference type="Google" id="ProtNLM"/>
    </source>
</evidence>
<proteinExistence type="inferred from homology"/>
<keyword evidence="4 8" id="KW-1133">Transmembrane helix</keyword>
<feature type="region of interest" description="Disordered" evidence="7">
    <location>
        <begin position="298"/>
        <end position="343"/>
    </location>
</feature>
<reference evidence="9" key="1">
    <citation type="submission" date="2021-01" db="EMBL/GenBank/DDBJ databases">
        <authorList>
            <person name="Corre E."/>
            <person name="Pelletier E."/>
            <person name="Niang G."/>
            <person name="Scheremetjew M."/>
            <person name="Finn R."/>
            <person name="Kale V."/>
            <person name="Holt S."/>
            <person name="Cochrane G."/>
            <person name="Meng A."/>
            <person name="Brown T."/>
            <person name="Cohen L."/>
        </authorList>
    </citation>
    <scope>NUCLEOTIDE SEQUENCE</scope>
    <source>
        <strain evidence="9">Pop2</strain>
    </source>
</reference>
<dbReference type="InterPro" id="IPR044770">
    <property type="entry name" value="MFS_spinster-like"/>
</dbReference>
<evidence type="ECO:0000256" key="2">
    <source>
        <dbReference type="ARBA" id="ARBA00022448"/>
    </source>
</evidence>
<protein>
    <recommendedName>
        <fullName evidence="10">Major facilitator superfamily (MFS) profile domain-containing protein</fullName>
    </recommendedName>
</protein>
<feature type="transmembrane region" description="Helical" evidence="8">
    <location>
        <begin position="75"/>
        <end position="95"/>
    </location>
</feature>
<comment type="similarity">
    <text evidence="6">Belongs to the major facilitator superfamily. Spinster (TC 2.A.1.49) family.</text>
</comment>
<evidence type="ECO:0000256" key="6">
    <source>
        <dbReference type="ARBA" id="ARBA00024338"/>
    </source>
</evidence>
<dbReference type="InterPro" id="IPR036259">
    <property type="entry name" value="MFS_trans_sf"/>
</dbReference>
<comment type="subcellular location">
    <subcellularLocation>
        <location evidence="1">Membrane</location>
        <topology evidence="1">Multi-pass membrane protein</topology>
    </subcellularLocation>
</comment>
<dbReference type="GO" id="GO:0022857">
    <property type="term" value="F:transmembrane transporter activity"/>
    <property type="evidence" value="ECO:0007669"/>
    <property type="project" value="InterPro"/>
</dbReference>
<evidence type="ECO:0000256" key="7">
    <source>
        <dbReference type="SAM" id="MobiDB-lite"/>
    </source>
</evidence>
<evidence type="ECO:0000256" key="4">
    <source>
        <dbReference type="ARBA" id="ARBA00022989"/>
    </source>
</evidence>
<dbReference type="SUPFAM" id="SSF103473">
    <property type="entry name" value="MFS general substrate transporter"/>
    <property type="match status" value="1"/>
</dbReference>
<organism evidence="9">
    <name type="scientific">Ditylum brightwellii</name>
    <dbReference type="NCBI Taxonomy" id="49249"/>
    <lineage>
        <taxon>Eukaryota</taxon>
        <taxon>Sar</taxon>
        <taxon>Stramenopiles</taxon>
        <taxon>Ochrophyta</taxon>
        <taxon>Bacillariophyta</taxon>
        <taxon>Mediophyceae</taxon>
        <taxon>Lithodesmiophycidae</taxon>
        <taxon>Lithodesmiales</taxon>
        <taxon>Lithodesmiaceae</taxon>
        <taxon>Ditylum</taxon>
    </lineage>
</organism>
<keyword evidence="2" id="KW-0813">Transport</keyword>
<evidence type="ECO:0000313" key="9">
    <source>
        <dbReference type="EMBL" id="CAD9326671.1"/>
    </source>
</evidence>
<feature type="transmembrane region" description="Helical" evidence="8">
    <location>
        <begin position="43"/>
        <end position="63"/>
    </location>
</feature>
<dbReference type="PANTHER" id="PTHR23505">
    <property type="entry name" value="SPINSTER"/>
    <property type="match status" value="1"/>
</dbReference>
<keyword evidence="5 8" id="KW-0472">Membrane</keyword>
<gene>
    <name evidence="9" type="ORF">DBRI1063_LOCUS9272</name>
</gene>
<sequence length="455" mass="49459">MCKNQSNFIIMVQGFFSSIPWGIIFVFLNDYLSQEQNLSVTDATMLVLVFGVGCAAGGVLGGYWGQLCMNTNRSYLPVFMAVTTFLGIFPFLALLDGTFHSASFAPCLYAFLGGCIESLPSVNVRPCLINVNPPETRGAALTAANLIINLARGAGPSFVTMMAGIWGVNRCFSFNVLLMVFWTITSIQLALLAFTLPHDQDAMEAELAQYAEKAIRAANDGGDASALSPRMSIDSYYGDDTDADTLACDESIVSIEDRMTSFDTVAARESIKFYGDAIREMGEELKYGRGLRGVVACGGGRNGRKGGGKNDDDSPGNMDRVDEENEETPLLKNHGGKWGRGIHSLGTDQRRALWRDCPDGADGAKETETSPNSYANLVRKAAKRGNSTLSDLQDNTPALPLFVERGHQSIISVLEDSQVGTLWEVGDESDVERKDEEEDEEMINHLRQFGGLVTL</sequence>
<name>A0A7S1Z305_9STRA</name>
<evidence type="ECO:0000256" key="3">
    <source>
        <dbReference type="ARBA" id="ARBA00022692"/>
    </source>
</evidence>
<dbReference type="AlphaFoldDB" id="A0A7S1Z305"/>
<evidence type="ECO:0000256" key="1">
    <source>
        <dbReference type="ARBA" id="ARBA00004141"/>
    </source>
</evidence>
<accession>A0A7S1Z305</accession>
<dbReference type="InterPro" id="IPR011701">
    <property type="entry name" value="MFS"/>
</dbReference>
<dbReference type="PANTHER" id="PTHR23505:SF79">
    <property type="entry name" value="PROTEIN SPINSTER"/>
    <property type="match status" value="1"/>
</dbReference>
<evidence type="ECO:0000256" key="8">
    <source>
        <dbReference type="SAM" id="Phobius"/>
    </source>
</evidence>
<dbReference type="GO" id="GO:0016020">
    <property type="term" value="C:membrane"/>
    <property type="evidence" value="ECO:0007669"/>
    <property type="project" value="UniProtKB-SubCell"/>
</dbReference>
<feature type="transmembrane region" description="Helical" evidence="8">
    <location>
        <begin position="7"/>
        <end position="28"/>
    </location>
</feature>
<dbReference type="Gene3D" id="1.20.1250.20">
    <property type="entry name" value="MFS general substrate transporter like domains"/>
    <property type="match status" value="1"/>
</dbReference>
<dbReference type="EMBL" id="HBGN01014499">
    <property type="protein sequence ID" value="CAD9326671.1"/>
    <property type="molecule type" value="Transcribed_RNA"/>
</dbReference>
<keyword evidence="3 8" id="KW-0812">Transmembrane</keyword>
<evidence type="ECO:0000256" key="5">
    <source>
        <dbReference type="ARBA" id="ARBA00023136"/>
    </source>
</evidence>